<keyword evidence="3" id="KW-1185">Reference proteome</keyword>
<dbReference type="HOGENOM" id="CLU_1866566_0_0_1"/>
<sequence length="145" mass="16273">MERGERARGRSRMIAACGRDPNGCPDKTRCDEQRDRDRATLMSVEDRDDTVILILEIYKGESGGGGKGGETPQTQDIDLDRDSPAQRRRRGDEAFTMIEDAKEDSSMTLRPLPSRIHVSSPSVGLSSNQHHRLKSPGRPDKKRRE</sequence>
<dbReference type="AlphaFoldDB" id="A0A080WHR1"/>
<dbReference type="GeneID" id="71777212"/>
<dbReference type="EMBL" id="GG700649">
    <property type="protein sequence ID" value="KFL60889.1"/>
    <property type="molecule type" value="Genomic_DNA"/>
</dbReference>
<protein>
    <submittedName>
        <fullName evidence="2">Uncharacterized protein</fullName>
    </submittedName>
</protein>
<evidence type="ECO:0000313" key="3">
    <source>
        <dbReference type="Proteomes" id="UP000008864"/>
    </source>
</evidence>
<dbReference type="VEuPathDB" id="FungiDB:TERG_11855"/>
<gene>
    <name evidence="2" type="ORF">TERG_11855</name>
</gene>
<dbReference type="Proteomes" id="UP000008864">
    <property type="component" value="Unassembled WGS sequence"/>
</dbReference>
<evidence type="ECO:0000256" key="1">
    <source>
        <dbReference type="SAM" id="MobiDB-lite"/>
    </source>
</evidence>
<proteinExistence type="predicted"/>
<dbReference type="RefSeq" id="XP_047605676.1">
    <property type="nucleotide sequence ID" value="XM_047750903.1"/>
</dbReference>
<feature type="region of interest" description="Disordered" evidence="1">
    <location>
        <begin position="59"/>
        <end position="145"/>
    </location>
</feature>
<feature type="region of interest" description="Disordered" evidence="1">
    <location>
        <begin position="1"/>
        <end position="23"/>
    </location>
</feature>
<feature type="compositionally biased region" description="Basic residues" evidence="1">
    <location>
        <begin position="129"/>
        <end position="145"/>
    </location>
</feature>
<organism evidence="2 3">
    <name type="scientific">Trichophyton rubrum (strain ATCC MYA-4607 / CBS 118892)</name>
    <name type="common">Athlete's foot fungus</name>
    <dbReference type="NCBI Taxonomy" id="559305"/>
    <lineage>
        <taxon>Eukaryota</taxon>
        <taxon>Fungi</taxon>
        <taxon>Dikarya</taxon>
        <taxon>Ascomycota</taxon>
        <taxon>Pezizomycotina</taxon>
        <taxon>Eurotiomycetes</taxon>
        <taxon>Eurotiomycetidae</taxon>
        <taxon>Onygenales</taxon>
        <taxon>Arthrodermataceae</taxon>
        <taxon>Trichophyton</taxon>
    </lineage>
</organism>
<name>A0A080WHR1_TRIRC</name>
<reference evidence="3" key="1">
    <citation type="journal article" date="2012" name="MBio">
        <title>Comparative genome analysis of Trichophyton rubrum and related dermatophytes reveals candidate genes involved in infection.</title>
        <authorList>
            <person name="Martinez D.A."/>
            <person name="Oliver B.G."/>
            <person name="Graeser Y."/>
            <person name="Goldberg J.M."/>
            <person name="Li W."/>
            <person name="Martinez-Rossi N.M."/>
            <person name="Monod M."/>
            <person name="Shelest E."/>
            <person name="Barton R.C."/>
            <person name="Birch E."/>
            <person name="Brakhage A.A."/>
            <person name="Chen Z."/>
            <person name="Gurr S.J."/>
            <person name="Heiman D."/>
            <person name="Heitman J."/>
            <person name="Kosti I."/>
            <person name="Rossi A."/>
            <person name="Saif S."/>
            <person name="Samalova M."/>
            <person name="Saunders C.W."/>
            <person name="Shea T."/>
            <person name="Summerbell R.C."/>
            <person name="Xu J."/>
            <person name="Young S."/>
            <person name="Zeng Q."/>
            <person name="Birren B.W."/>
            <person name="Cuomo C.A."/>
            <person name="White T.C."/>
        </authorList>
    </citation>
    <scope>NUCLEOTIDE SEQUENCE [LARGE SCALE GENOMIC DNA]</scope>
    <source>
        <strain evidence="3">ATCC MYA-4607 / CBS 118892</strain>
    </source>
</reference>
<feature type="compositionally biased region" description="Basic and acidic residues" evidence="1">
    <location>
        <begin position="78"/>
        <end position="105"/>
    </location>
</feature>
<feature type="compositionally biased region" description="Polar residues" evidence="1">
    <location>
        <begin position="117"/>
        <end position="128"/>
    </location>
</feature>
<dbReference type="InParanoid" id="A0A080WHR1"/>
<accession>A0A080WHR1</accession>
<evidence type="ECO:0000313" key="2">
    <source>
        <dbReference type="EMBL" id="KFL60889.1"/>
    </source>
</evidence>